<dbReference type="SUPFAM" id="SSF51735">
    <property type="entry name" value="NAD(P)-binding Rossmann-fold domains"/>
    <property type="match status" value="1"/>
</dbReference>
<protein>
    <submittedName>
        <fullName evidence="3">NADPH-dependent F420 reductase</fullName>
    </submittedName>
</protein>
<reference evidence="4" key="1">
    <citation type="journal article" date="2019" name="Int. J. Syst. Evol. Microbiol.">
        <title>The Global Catalogue of Microorganisms (GCM) 10K type strain sequencing project: providing services to taxonomists for standard genome sequencing and annotation.</title>
        <authorList>
            <consortium name="The Broad Institute Genomics Platform"/>
            <consortium name="The Broad Institute Genome Sequencing Center for Infectious Disease"/>
            <person name="Wu L."/>
            <person name="Ma J."/>
        </authorList>
    </citation>
    <scope>NUCLEOTIDE SEQUENCE [LARGE SCALE GENOMIC DNA]</scope>
    <source>
        <strain evidence="4">KCTC 52490</strain>
    </source>
</reference>
<proteinExistence type="predicted"/>
<keyword evidence="1" id="KW-0560">Oxidoreductase</keyword>
<dbReference type="InterPro" id="IPR051267">
    <property type="entry name" value="STEAP_metalloreductase"/>
</dbReference>
<feature type="domain" description="Pyrroline-5-carboxylate reductase catalytic N-terminal" evidence="2">
    <location>
        <begin position="10"/>
        <end position="99"/>
    </location>
</feature>
<dbReference type="PANTHER" id="PTHR14239">
    <property type="entry name" value="DUDULIN-RELATED"/>
    <property type="match status" value="1"/>
</dbReference>
<organism evidence="3 4">
    <name type="scientific">Spirosoma flavum</name>
    <dbReference type="NCBI Taxonomy" id="2048557"/>
    <lineage>
        <taxon>Bacteria</taxon>
        <taxon>Pseudomonadati</taxon>
        <taxon>Bacteroidota</taxon>
        <taxon>Cytophagia</taxon>
        <taxon>Cytophagales</taxon>
        <taxon>Cytophagaceae</taxon>
        <taxon>Spirosoma</taxon>
    </lineage>
</organism>
<gene>
    <name evidence="3" type="ORF">ACFS25_26560</name>
</gene>
<evidence type="ECO:0000256" key="1">
    <source>
        <dbReference type="ARBA" id="ARBA00023002"/>
    </source>
</evidence>
<comment type="caution">
    <text evidence="3">The sequence shown here is derived from an EMBL/GenBank/DDBJ whole genome shotgun (WGS) entry which is preliminary data.</text>
</comment>
<dbReference type="Gene3D" id="3.40.50.720">
    <property type="entry name" value="NAD(P)-binding Rossmann-like Domain"/>
    <property type="match status" value="1"/>
</dbReference>
<evidence type="ECO:0000313" key="3">
    <source>
        <dbReference type="EMBL" id="MFD2937363.1"/>
    </source>
</evidence>
<dbReference type="InterPro" id="IPR036291">
    <property type="entry name" value="NAD(P)-bd_dom_sf"/>
</dbReference>
<sequence length="218" mass="22613">MQTNTGLKDAIIGLGTIGQVLATNLTKGNRPLLLADRDLSKATRLAEQLGGLAQPMEIGAALEEADLVILAIWFASIEEVLRQYASQLAGKIIVDPSNPVAPDGKGGFVKTIDAAQSAGQVHAALLPEGAKMAKALGTLGAGSLASASGRKPDPAVLFYATDDRSIDGQIEELIRDTGFAPLRVGGIGESIRLEVFGDLHEFGALGKVVTLSEAKGKM</sequence>
<keyword evidence="4" id="KW-1185">Reference proteome</keyword>
<dbReference type="InterPro" id="IPR028939">
    <property type="entry name" value="P5C_Rdtase_cat_N"/>
</dbReference>
<accession>A0ABW6ASR8</accession>
<dbReference type="EMBL" id="JBHUOM010000025">
    <property type="protein sequence ID" value="MFD2937363.1"/>
    <property type="molecule type" value="Genomic_DNA"/>
</dbReference>
<dbReference type="RefSeq" id="WP_381507297.1">
    <property type="nucleotide sequence ID" value="NZ_JBHUOM010000025.1"/>
</dbReference>
<evidence type="ECO:0000259" key="2">
    <source>
        <dbReference type="Pfam" id="PF03807"/>
    </source>
</evidence>
<dbReference type="PANTHER" id="PTHR14239:SF10">
    <property type="entry name" value="REDUCTASE"/>
    <property type="match status" value="1"/>
</dbReference>
<dbReference type="Pfam" id="PF03807">
    <property type="entry name" value="F420_oxidored"/>
    <property type="match status" value="1"/>
</dbReference>
<name>A0ABW6ASR8_9BACT</name>
<evidence type="ECO:0000313" key="4">
    <source>
        <dbReference type="Proteomes" id="UP001597512"/>
    </source>
</evidence>
<dbReference type="Proteomes" id="UP001597512">
    <property type="component" value="Unassembled WGS sequence"/>
</dbReference>